<evidence type="ECO:0000313" key="3">
    <source>
        <dbReference type="Proteomes" id="UP001310594"/>
    </source>
</evidence>
<feature type="region of interest" description="Disordered" evidence="1">
    <location>
        <begin position="57"/>
        <end position="134"/>
    </location>
</feature>
<accession>A0AAN7WAQ4</accession>
<dbReference type="AlphaFoldDB" id="A0AAN7WAQ4"/>
<sequence length="134" mass="14306">MPTGQGNRNPWSDTEKLSVLFQIIEKVGTVPWDEIKLPADRTLLAAKKMLNNEKEKMTALISGEGSGSPTKKRAAGAKADGESPEKKAKPRAPRKNAKKGKAASEEAAAGEDEEDAEAEGVKAEPEEEGDGFET</sequence>
<dbReference type="Proteomes" id="UP001310594">
    <property type="component" value="Unassembled WGS sequence"/>
</dbReference>
<evidence type="ECO:0000256" key="1">
    <source>
        <dbReference type="SAM" id="MobiDB-lite"/>
    </source>
</evidence>
<proteinExistence type="predicted"/>
<protein>
    <submittedName>
        <fullName evidence="2">Uncharacterized protein</fullName>
    </submittedName>
</protein>
<reference evidence="2" key="1">
    <citation type="submission" date="2023-08" db="EMBL/GenBank/DDBJ databases">
        <title>Black Yeasts Isolated from many extreme environments.</title>
        <authorList>
            <person name="Coleine C."/>
            <person name="Stajich J.E."/>
            <person name="Selbmann L."/>
        </authorList>
    </citation>
    <scope>NUCLEOTIDE SEQUENCE</scope>
    <source>
        <strain evidence="2">CCFEE 5810</strain>
    </source>
</reference>
<name>A0AAN7WAQ4_9PEZI</name>
<dbReference type="EMBL" id="JAVRQU010000004">
    <property type="protein sequence ID" value="KAK5704285.1"/>
    <property type="molecule type" value="Genomic_DNA"/>
</dbReference>
<gene>
    <name evidence="2" type="ORF">LTR97_003300</name>
</gene>
<evidence type="ECO:0000313" key="2">
    <source>
        <dbReference type="EMBL" id="KAK5704285.1"/>
    </source>
</evidence>
<feature type="compositionally biased region" description="Acidic residues" evidence="1">
    <location>
        <begin position="125"/>
        <end position="134"/>
    </location>
</feature>
<feature type="compositionally biased region" description="Basic residues" evidence="1">
    <location>
        <begin position="88"/>
        <end position="101"/>
    </location>
</feature>
<feature type="compositionally biased region" description="Acidic residues" evidence="1">
    <location>
        <begin position="108"/>
        <end position="118"/>
    </location>
</feature>
<organism evidence="2 3">
    <name type="scientific">Elasticomyces elasticus</name>
    <dbReference type="NCBI Taxonomy" id="574655"/>
    <lineage>
        <taxon>Eukaryota</taxon>
        <taxon>Fungi</taxon>
        <taxon>Dikarya</taxon>
        <taxon>Ascomycota</taxon>
        <taxon>Pezizomycotina</taxon>
        <taxon>Dothideomycetes</taxon>
        <taxon>Dothideomycetidae</taxon>
        <taxon>Mycosphaerellales</taxon>
        <taxon>Teratosphaeriaceae</taxon>
        <taxon>Elasticomyces</taxon>
    </lineage>
</organism>
<comment type="caution">
    <text evidence="2">The sequence shown here is derived from an EMBL/GenBank/DDBJ whole genome shotgun (WGS) entry which is preliminary data.</text>
</comment>